<dbReference type="Proteomes" id="UP001221898">
    <property type="component" value="Unassembled WGS sequence"/>
</dbReference>
<dbReference type="AlphaFoldDB" id="A0AAD7WFC4"/>
<evidence type="ECO:0000313" key="2">
    <source>
        <dbReference type="Proteomes" id="UP001221898"/>
    </source>
</evidence>
<sequence length="108" mass="12021">MIRTHTVGPCPYYETYRAVADMAVFPQCDANLSDRPYLHGTDFSANARKSFNITANATKASPAAVHIVHQQHVIRRRPGARRIDPTATALGFQVFSSKYHTAGLSLRY</sequence>
<evidence type="ECO:0000313" key="1">
    <source>
        <dbReference type="EMBL" id="KAJ8395051.1"/>
    </source>
</evidence>
<protein>
    <submittedName>
        <fullName evidence="1">Uncharacterized protein</fullName>
    </submittedName>
</protein>
<keyword evidence="2" id="KW-1185">Reference proteome</keyword>
<accession>A0AAD7WFC4</accession>
<proteinExistence type="predicted"/>
<dbReference type="EMBL" id="JAINUG010000120">
    <property type="protein sequence ID" value="KAJ8395051.1"/>
    <property type="molecule type" value="Genomic_DNA"/>
</dbReference>
<organism evidence="1 2">
    <name type="scientific">Aldrovandia affinis</name>
    <dbReference type="NCBI Taxonomy" id="143900"/>
    <lineage>
        <taxon>Eukaryota</taxon>
        <taxon>Metazoa</taxon>
        <taxon>Chordata</taxon>
        <taxon>Craniata</taxon>
        <taxon>Vertebrata</taxon>
        <taxon>Euteleostomi</taxon>
        <taxon>Actinopterygii</taxon>
        <taxon>Neopterygii</taxon>
        <taxon>Teleostei</taxon>
        <taxon>Notacanthiformes</taxon>
        <taxon>Halosauridae</taxon>
        <taxon>Aldrovandia</taxon>
    </lineage>
</organism>
<comment type="caution">
    <text evidence="1">The sequence shown here is derived from an EMBL/GenBank/DDBJ whole genome shotgun (WGS) entry which is preliminary data.</text>
</comment>
<gene>
    <name evidence="1" type="ORF">AAFF_G00040020</name>
</gene>
<name>A0AAD7WFC4_9TELE</name>
<reference evidence="1" key="1">
    <citation type="journal article" date="2023" name="Science">
        <title>Genome structures resolve the early diversification of teleost fishes.</title>
        <authorList>
            <person name="Parey E."/>
            <person name="Louis A."/>
            <person name="Montfort J."/>
            <person name="Bouchez O."/>
            <person name="Roques C."/>
            <person name="Iampietro C."/>
            <person name="Lluch J."/>
            <person name="Castinel A."/>
            <person name="Donnadieu C."/>
            <person name="Desvignes T."/>
            <person name="Floi Bucao C."/>
            <person name="Jouanno E."/>
            <person name="Wen M."/>
            <person name="Mejri S."/>
            <person name="Dirks R."/>
            <person name="Jansen H."/>
            <person name="Henkel C."/>
            <person name="Chen W.J."/>
            <person name="Zahm M."/>
            <person name="Cabau C."/>
            <person name="Klopp C."/>
            <person name="Thompson A.W."/>
            <person name="Robinson-Rechavi M."/>
            <person name="Braasch I."/>
            <person name="Lecointre G."/>
            <person name="Bobe J."/>
            <person name="Postlethwait J.H."/>
            <person name="Berthelot C."/>
            <person name="Roest Crollius H."/>
            <person name="Guiguen Y."/>
        </authorList>
    </citation>
    <scope>NUCLEOTIDE SEQUENCE</scope>
    <source>
        <strain evidence="1">NC1722</strain>
    </source>
</reference>